<name>A0ABQ2GXC3_9DEIO</name>
<evidence type="ECO:0000313" key="2">
    <source>
        <dbReference type="Proteomes" id="UP000661918"/>
    </source>
</evidence>
<reference evidence="2" key="1">
    <citation type="journal article" date="2019" name="Int. J. Syst. Evol. Microbiol.">
        <title>The Global Catalogue of Microorganisms (GCM) 10K type strain sequencing project: providing services to taxonomists for standard genome sequencing and annotation.</title>
        <authorList>
            <consortium name="The Broad Institute Genomics Platform"/>
            <consortium name="The Broad Institute Genome Sequencing Center for Infectious Disease"/>
            <person name="Wu L."/>
            <person name="Ma J."/>
        </authorList>
    </citation>
    <scope>NUCLEOTIDE SEQUENCE [LARGE SCALE GENOMIC DNA]</scope>
    <source>
        <strain evidence="2">JCM 15443</strain>
    </source>
</reference>
<comment type="caution">
    <text evidence="1">The sequence shown here is derived from an EMBL/GenBank/DDBJ whole genome shotgun (WGS) entry which is preliminary data.</text>
</comment>
<gene>
    <name evidence="1" type="ORF">GCM10010841_25430</name>
</gene>
<dbReference type="EMBL" id="BMOM01000023">
    <property type="protein sequence ID" value="GGM15932.1"/>
    <property type="molecule type" value="Genomic_DNA"/>
</dbReference>
<accession>A0ABQ2GXC3</accession>
<proteinExistence type="predicted"/>
<evidence type="ECO:0000313" key="1">
    <source>
        <dbReference type="EMBL" id="GGM15932.1"/>
    </source>
</evidence>
<protein>
    <submittedName>
        <fullName evidence="1">Uncharacterized protein</fullName>
    </submittedName>
</protein>
<keyword evidence="2" id="KW-1185">Reference proteome</keyword>
<dbReference type="Proteomes" id="UP000661918">
    <property type="component" value="Unassembled WGS sequence"/>
</dbReference>
<sequence length="80" mass="9125">MDRAAPVPLPLQSGFSENGAYRVMSVHNPSESSDAYFILPNDRDELWFVCQRRLHFVELHDTSGHHLEWPAPRSVPLPPC</sequence>
<organism evidence="1 2">
    <name type="scientific">Deinococcus aerophilus</name>
    <dbReference type="NCBI Taxonomy" id="522488"/>
    <lineage>
        <taxon>Bacteria</taxon>
        <taxon>Thermotogati</taxon>
        <taxon>Deinococcota</taxon>
        <taxon>Deinococci</taxon>
        <taxon>Deinococcales</taxon>
        <taxon>Deinococcaceae</taxon>
        <taxon>Deinococcus</taxon>
    </lineage>
</organism>